<organism evidence="2 3">
    <name type="scientific">Compostimonas suwonensis</name>
    <dbReference type="NCBI Taxonomy" id="1048394"/>
    <lineage>
        <taxon>Bacteria</taxon>
        <taxon>Bacillati</taxon>
        <taxon>Actinomycetota</taxon>
        <taxon>Actinomycetes</taxon>
        <taxon>Micrococcales</taxon>
        <taxon>Microbacteriaceae</taxon>
        <taxon>Compostimonas</taxon>
    </lineage>
</organism>
<dbReference type="RefSeq" id="WP_100344341.1">
    <property type="nucleotide sequence ID" value="NZ_PGFB01000002.1"/>
</dbReference>
<accession>A0A2M9C0M5</accession>
<dbReference type="EMBL" id="PGFB01000002">
    <property type="protein sequence ID" value="PJJ63896.1"/>
    <property type="molecule type" value="Genomic_DNA"/>
</dbReference>
<evidence type="ECO:0000313" key="3">
    <source>
        <dbReference type="Proteomes" id="UP000230161"/>
    </source>
</evidence>
<dbReference type="PANTHER" id="PTHR43194:SF2">
    <property type="entry name" value="PEROXISOMAL MEMBRANE PROTEIN LPX1"/>
    <property type="match status" value="1"/>
</dbReference>
<dbReference type="AlphaFoldDB" id="A0A2M9C0M5"/>
<dbReference type="InterPro" id="IPR050228">
    <property type="entry name" value="Carboxylesterase_BioH"/>
</dbReference>
<evidence type="ECO:0000259" key="1">
    <source>
        <dbReference type="Pfam" id="PF12697"/>
    </source>
</evidence>
<evidence type="ECO:0000313" key="2">
    <source>
        <dbReference type="EMBL" id="PJJ63896.1"/>
    </source>
</evidence>
<keyword evidence="2" id="KW-0378">Hydrolase</keyword>
<dbReference type="Pfam" id="PF12697">
    <property type="entry name" value="Abhydrolase_6"/>
    <property type="match status" value="1"/>
</dbReference>
<dbReference type="PANTHER" id="PTHR43194">
    <property type="entry name" value="HYDROLASE ALPHA/BETA FOLD FAMILY"/>
    <property type="match status" value="1"/>
</dbReference>
<comment type="caution">
    <text evidence="2">The sequence shown here is derived from an EMBL/GenBank/DDBJ whole genome shotgun (WGS) entry which is preliminary data.</text>
</comment>
<reference evidence="2 3" key="1">
    <citation type="submission" date="2017-11" db="EMBL/GenBank/DDBJ databases">
        <title>Genomic Encyclopedia of Archaeal and Bacterial Type Strains, Phase II (KMG-II): From Individual Species to Whole Genera.</title>
        <authorList>
            <person name="Goeker M."/>
        </authorList>
    </citation>
    <scope>NUCLEOTIDE SEQUENCE [LARGE SCALE GENOMIC DNA]</scope>
    <source>
        <strain evidence="2 3">DSM 25625</strain>
    </source>
</reference>
<dbReference type="Gene3D" id="3.40.50.1820">
    <property type="entry name" value="alpha/beta hydrolase"/>
    <property type="match status" value="1"/>
</dbReference>
<feature type="domain" description="AB hydrolase-1" evidence="1">
    <location>
        <begin position="26"/>
        <end position="247"/>
    </location>
</feature>
<dbReference type="OrthoDB" id="8444301at2"/>
<dbReference type="SUPFAM" id="SSF53474">
    <property type="entry name" value="alpha/beta-Hydrolases"/>
    <property type="match status" value="1"/>
</dbReference>
<keyword evidence="3" id="KW-1185">Reference proteome</keyword>
<name>A0A2M9C0M5_9MICO</name>
<proteinExistence type="predicted"/>
<dbReference type="InterPro" id="IPR029058">
    <property type="entry name" value="AB_hydrolase_fold"/>
</dbReference>
<dbReference type="InterPro" id="IPR000073">
    <property type="entry name" value="AB_hydrolase_1"/>
</dbReference>
<dbReference type="GO" id="GO:0016787">
    <property type="term" value="F:hydrolase activity"/>
    <property type="evidence" value="ECO:0007669"/>
    <property type="project" value="UniProtKB-KW"/>
</dbReference>
<dbReference type="PRINTS" id="PR00111">
    <property type="entry name" value="ABHYDROLASE"/>
</dbReference>
<gene>
    <name evidence="2" type="ORF">CLV54_1577</name>
</gene>
<sequence length="260" mass="27528">MNQPHESRHVALPRHESGPVDGPHALLVHGLGASSRALWRIAVWLEARGWRVVSVDLRGHGAAPDAQSYGMVEHAADLAAVHPGGDGGSWDLVVGHSLGGAASIVAAATEPGWADRLVLIEPVLLIEESARAEVIADQLSELNRDAATLAAEQPGWNERDVLAKAHGSQTARSEAVEGTIAHTAVWDFREDAARLKVPALVLRSDPLVFSMLEERIAAAFVAANPRVSVVAIDGAGHGPHRDRPEQTLTAIAEFLGPLGR</sequence>
<protein>
    <submittedName>
        <fullName evidence="2">Alpha-beta hydrolase superfamily lysophospholipase</fullName>
    </submittedName>
</protein>
<dbReference type="Proteomes" id="UP000230161">
    <property type="component" value="Unassembled WGS sequence"/>
</dbReference>